<dbReference type="RefSeq" id="WP_092616495.1">
    <property type="nucleotide sequence ID" value="NZ_FMYK01000002.1"/>
</dbReference>
<dbReference type="Proteomes" id="UP000242317">
    <property type="component" value="Unassembled WGS sequence"/>
</dbReference>
<gene>
    <name evidence="1" type="ORF">SAMN05421749_102157</name>
</gene>
<evidence type="ECO:0000313" key="1">
    <source>
        <dbReference type="EMBL" id="SDB92680.1"/>
    </source>
</evidence>
<dbReference type="EMBL" id="FMYK01000002">
    <property type="protein sequence ID" value="SDB92680.1"/>
    <property type="molecule type" value="Genomic_DNA"/>
</dbReference>
<organism evidence="1 2">
    <name type="scientific">Acinetobacter marinus</name>
    <dbReference type="NCBI Taxonomy" id="281375"/>
    <lineage>
        <taxon>Bacteria</taxon>
        <taxon>Pseudomonadati</taxon>
        <taxon>Pseudomonadota</taxon>
        <taxon>Gammaproteobacteria</taxon>
        <taxon>Moraxellales</taxon>
        <taxon>Moraxellaceae</taxon>
        <taxon>Acinetobacter</taxon>
    </lineage>
</organism>
<dbReference type="OrthoDB" id="2646363at2"/>
<sequence>MKIKNTPNTIDPNLDLEKARQDSLELINKRAYISAGAAMVPIPLFDLVVDLGVLTTLLPEINAKFGLAPEQISVYDPKTKTVNWKELRKRGFELSSFVVARTAVKQSINGLLGKFVTKQVTKFIPLGGSLVAGTLGYMIMKKIAETHIEDCYQTAKKLQKESQSKVVGTQ</sequence>
<reference evidence="2" key="1">
    <citation type="submission" date="2016-09" db="EMBL/GenBank/DDBJ databases">
        <authorList>
            <person name="Varghese N."/>
            <person name="Submissions S."/>
        </authorList>
    </citation>
    <scope>NUCLEOTIDE SEQUENCE [LARGE SCALE GENOMIC DNA]</scope>
    <source>
        <strain evidence="2">ANC 3699</strain>
    </source>
</reference>
<accession>A0A1G6HEJ3</accession>
<evidence type="ECO:0000313" key="2">
    <source>
        <dbReference type="Proteomes" id="UP000242317"/>
    </source>
</evidence>
<proteinExistence type="predicted"/>
<evidence type="ECO:0008006" key="3">
    <source>
        <dbReference type="Google" id="ProtNLM"/>
    </source>
</evidence>
<dbReference type="AlphaFoldDB" id="A0A1G6HEJ3"/>
<keyword evidence="2" id="KW-1185">Reference proteome</keyword>
<protein>
    <recommendedName>
        <fullName evidence="3">DUF697 domain-containing protein</fullName>
    </recommendedName>
</protein>
<name>A0A1G6HEJ3_9GAMM</name>